<evidence type="ECO:0000313" key="2">
    <source>
        <dbReference type="Proteomes" id="UP000242763"/>
    </source>
</evidence>
<name>A0A1I3HB90_9HYPH</name>
<gene>
    <name evidence="1" type="ORF">SAMN03080618_00092</name>
</gene>
<accession>A0A1I3HB90</accession>
<dbReference type="RefSeq" id="WP_175556583.1">
    <property type="nucleotide sequence ID" value="NZ_FORF01000001.1"/>
</dbReference>
<dbReference type="STRING" id="1121003.SAMN03080618_00092"/>
<organism evidence="1 2">
    <name type="scientific">Aquamicrobium aerolatum DSM 21857</name>
    <dbReference type="NCBI Taxonomy" id="1121003"/>
    <lineage>
        <taxon>Bacteria</taxon>
        <taxon>Pseudomonadati</taxon>
        <taxon>Pseudomonadota</taxon>
        <taxon>Alphaproteobacteria</taxon>
        <taxon>Hyphomicrobiales</taxon>
        <taxon>Phyllobacteriaceae</taxon>
        <taxon>Aerobium</taxon>
    </lineage>
</organism>
<protein>
    <submittedName>
        <fullName evidence="1">Uncharacterized protein</fullName>
    </submittedName>
</protein>
<dbReference type="AlphaFoldDB" id="A0A1I3HB90"/>
<dbReference type="Proteomes" id="UP000242763">
    <property type="component" value="Unassembled WGS sequence"/>
</dbReference>
<dbReference type="EMBL" id="FORF01000001">
    <property type="protein sequence ID" value="SFI33018.1"/>
    <property type="molecule type" value="Genomic_DNA"/>
</dbReference>
<reference evidence="2" key="1">
    <citation type="submission" date="2016-10" db="EMBL/GenBank/DDBJ databases">
        <authorList>
            <person name="Varghese N."/>
            <person name="Submissions S."/>
        </authorList>
    </citation>
    <scope>NUCLEOTIDE SEQUENCE [LARGE SCALE GENOMIC DNA]</scope>
    <source>
        <strain evidence="2">DSM 21857</strain>
    </source>
</reference>
<proteinExistence type="predicted"/>
<evidence type="ECO:0000313" key="1">
    <source>
        <dbReference type="EMBL" id="SFI33018.1"/>
    </source>
</evidence>
<keyword evidence="2" id="KW-1185">Reference proteome</keyword>
<sequence length="53" mass="5802">MTAKFLLIVAMAAAFGWGFSSLVRHSELAIGPEGQRVACEQWAGNECSTRFVR</sequence>